<protein>
    <submittedName>
        <fullName evidence="3">Aminotransferase class V-fold PLP-dependent enzyme</fullName>
    </submittedName>
</protein>
<dbReference type="Gene3D" id="3.90.1150.10">
    <property type="entry name" value="Aspartate Aminotransferase, domain 1"/>
    <property type="match status" value="1"/>
</dbReference>
<feature type="domain" description="Aminotransferase class V" evidence="2">
    <location>
        <begin position="5"/>
        <end position="150"/>
    </location>
</feature>
<sequence length="182" mass="20605">YNVSAVAVSCWKWLMGPFGSGILYASESFRDKIELTMVGPSSMQQGIEYLDHTWNPHGDGRKFEYSTLSWEHIAALNALLDTVFLRYSMDDVLTEVLRLQDLFLQFLDPDLFRPLLFPESNRSGILAILPQCNPGELVEKLGNQGIVVTQSSGYIRIAPHFYLDDEDMKRAAECLNVVAVRK</sequence>
<dbReference type="Gene3D" id="3.40.640.10">
    <property type="entry name" value="Type I PLP-dependent aspartate aminotransferase-like (Major domain)"/>
    <property type="match status" value="1"/>
</dbReference>
<evidence type="ECO:0000313" key="4">
    <source>
        <dbReference type="Proteomes" id="UP000717534"/>
    </source>
</evidence>
<dbReference type="InterPro" id="IPR000192">
    <property type="entry name" value="Aminotrans_V_dom"/>
</dbReference>
<reference evidence="3 4" key="1">
    <citation type="submission" date="2021-02" db="EMBL/GenBank/DDBJ databases">
        <title>Activity-based single-cell genomes from oceanic crustal fluid captures similar information to metagenomic and metatranscriptomic surveys with orders of magnitude less sampling.</title>
        <authorList>
            <person name="D'Angelo T.S."/>
            <person name="Orcutt B.N."/>
        </authorList>
    </citation>
    <scope>NUCLEOTIDE SEQUENCE [LARGE SCALE GENOMIC DNA]</scope>
    <source>
        <strain evidence="3">AH-315-G02</strain>
    </source>
</reference>
<dbReference type="Proteomes" id="UP000717534">
    <property type="component" value="Unassembled WGS sequence"/>
</dbReference>
<feature type="non-terminal residue" evidence="3">
    <location>
        <position position="1"/>
    </location>
</feature>
<dbReference type="InterPro" id="IPR015422">
    <property type="entry name" value="PyrdxlP-dep_Trfase_small"/>
</dbReference>
<dbReference type="GO" id="GO:0008483">
    <property type="term" value="F:transaminase activity"/>
    <property type="evidence" value="ECO:0007669"/>
    <property type="project" value="UniProtKB-KW"/>
</dbReference>
<keyword evidence="1" id="KW-0663">Pyridoxal phosphate</keyword>
<organism evidence="3 4">
    <name type="scientific">Desulfotalea psychrophila</name>
    <dbReference type="NCBI Taxonomy" id="84980"/>
    <lineage>
        <taxon>Bacteria</taxon>
        <taxon>Pseudomonadati</taxon>
        <taxon>Thermodesulfobacteriota</taxon>
        <taxon>Desulfobulbia</taxon>
        <taxon>Desulfobulbales</taxon>
        <taxon>Desulfocapsaceae</taxon>
        <taxon>Desulfotalea</taxon>
    </lineage>
</organism>
<evidence type="ECO:0000313" key="3">
    <source>
        <dbReference type="EMBL" id="MBN4068631.1"/>
    </source>
</evidence>
<keyword evidence="4" id="KW-1185">Reference proteome</keyword>
<comment type="caution">
    <text evidence="3">The sequence shown here is derived from an EMBL/GenBank/DDBJ whole genome shotgun (WGS) entry which is preliminary data.</text>
</comment>
<gene>
    <name evidence="3" type="ORF">JYU06_03805</name>
</gene>
<dbReference type="SUPFAM" id="SSF53383">
    <property type="entry name" value="PLP-dependent transferases"/>
    <property type="match status" value="1"/>
</dbReference>
<keyword evidence="3" id="KW-0808">Transferase</keyword>
<dbReference type="Pfam" id="PF00266">
    <property type="entry name" value="Aminotran_5"/>
    <property type="match status" value="1"/>
</dbReference>
<accession>A0ABS3AU61</accession>
<evidence type="ECO:0000259" key="2">
    <source>
        <dbReference type="Pfam" id="PF00266"/>
    </source>
</evidence>
<keyword evidence="3" id="KW-0032">Aminotransferase</keyword>
<name>A0ABS3AU61_9BACT</name>
<proteinExistence type="predicted"/>
<evidence type="ECO:0000256" key="1">
    <source>
        <dbReference type="ARBA" id="ARBA00022898"/>
    </source>
</evidence>
<dbReference type="InterPro" id="IPR015424">
    <property type="entry name" value="PyrdxlP-dep_Trfase"/>
</dbReference>
<dbReference type="EMBL" id="JAFITO010000032">
    <property type="protein sequence ID" value="MBN4068631.1"/>
    <property type="molecule type" value="Genomic_DNA"/>
</dbReference>
<dbReference type="InterPro" id="IPR015421">
    <property type="entry name" value="PyrdxlP-dep_Trfase_major"/>
</dbReference>